<protein>
    <submittedName>
        <fullName evidence="1">Uncharacterized protein</fullName>
    </submittedName>
</protein>
<evidence type="ECO:0000313" key="2">
    <source>
        <dbReference type="Proteomes" id="UP000327157"/>
    </source>
</evidence>
<organism evidence="1 2">
    <name type="scientific">Pyrus ussuriensis x Pyrus communis</name>
    <dbReference type="NCBI Taxonomy" id="2448454"/>
    <lineage>
        <taxon>Eukaryota</taxon>
        <taxon>Viridiplantae</taxon>
        <taxon>Streptophyta</taxon>
        <taxon>Embryophyta</taxon>
        <taxon>Tracheophyta</taxon>
        <taxon>Spermatophyta</taxon>
        <taxon>Magnoliopsida</taxon>
        <taxon>eudicotyledons</taxon>
        <taxon>Gunneridae</taxon>
        <taxon>Pentapetalae</taxon>
        <taxon>rosids</taxon>
        <taxon>fabids</taxon>
        <taxon>Rosales</taxon>
        <taxon>Rosaceae</taxon>
        <taxon>Amygdaloideae</taxon>
        <taxon>Maleae</taxon>
        <taxon>Pyrus</taxon>
    </lineage>
</organism>
<reference evidence="1 2" key="1">
    <citation type="submission" date="2019-09" db="EMBL/GenBank/DDBJ databases">
        <authorList>
            <person name="Ou C."/>
        </authorList>
    </citation>
    <scope>NUCLEOTIDE SEQUENCE [LARGE SCALE GENOMIC DNA]</scope>
    <source>
        <strain evidence="1">S2</strain>
        <tissue evidence="1">Leaf</tissue>
    </source>
</reference>
<proteinExistence type="predicted"/>
<reference evidence="2" key="2">
    <citation type="submission" date="2019-10" db="EMBL/GenBank/DDBJ databases">
        <title>A de novo genome assembly of a pear dwarfing rootstock.</title>
        <authorList>
            <person name="Wang F."/>
            <person name="Wang J."/>
            <person name="Li S."/>
            <person name="Zhang Y."/>
            <person name="Fang M."/>
            <person name="Ma L."/>
            <person name="Zhao Y."/>
            <person name="Jiang S."/>
        </authorList>
    </citation>
    <scope>NUCLEOTIDE SEQUENCE [LARGE SCALE GENOMIC DNA]</scope>
</reference>
<gene>
    <name evidence="1" type="ORF">D8674_026250</name>
</gene>
<accession>A0A5N5I6E5</accession>
<comment type="caution">
    <text evidence="1">The sequence shown here is derived from an EMBL/GenBank/DDBJ whole genome shotgun (WGS) entry which is preliminary data.</text>
</comment>
<dbReference type="AlphaFoldDB" id="A0A5N5I6E5"/>
<evidence type="ECO:0000313" key="1">
    <source>
        <dbReference type="EMBL" id="KAB2635716.1"/>
    </source>
</evidence>
<dbReference type="OrthoDB" id="1305844at2759"/>
<dbReference type="Proteomes" id="UP000327157">
    <property type="component" value="Chromosome 5"/>
</dbReference>
<reference evidence="1 2" key="3">
    <citation type="submission" date="2019-11" db="EMBL/GenBank/DDBJ databases">
        <title>A de novo genome assembly of a pear dwarfing rootstock.</title>
        <authorList>
            <person name="Wang F."/>
            <person name="Wang J."/>
            <person name="Li S."/>
            <person name="Zhang Y."/>
            <person name="Fang M."/>
            <person name="Ma L."/>
            <person name="Zhao Y."/>
            <person name="Jiang S."/>
        </authorList>
    </citation>
    <scope>NUCLEOTIDE SEQUENCE [LARGE SCALE GENOMIC DNA]</scope>
    <source>
        <strain evidence="1">S2</strain>
        <tissue evidence="1">Leaf</tissue>
    </source>
</reference>
<keyword evidence="2" id="KW-1185">Reference proteome</keyword>
<name>A0A5N5I6E5_9ROSA</name>
<sequence>MYQVTKKIKATRLQLANWAKTTKRSILGEISKTEDKLNALLGSPLLKPLFLGIKIHIFFHQKANRRQRRNSLLRLFDEAGVWHADKRGMEMVIVDYFTKLFNSQGATDVSEIMWVVTPKISNEEIKGALFQMHPTKAPGPGGKQNGGRAIGAYAEAAAARAATLFLRRWVMKQVQVEGDALLVIFAIKNAGATFNGHYGYMFDDTSWLLQDFKQWKITFGQVAHHLTRCNLTVDHSVSWFEELPDVISHLLLEDRTSS</sequence>
<dbReference type="EMBL" id="SMOL01000004">
    <property type="protein sequence ID" value="KAB2635716.1"/>
    <property type="molecule type" value="Genomic_DNA"/>
</dbReference>